<evidence type="ECO:0000256" key="3">
    <source>
        <dbReference type="SAM" id="Phobius"/>
    </source>
</evidence>
<feature type="compositionally biased region" description="Low complexity" evidence="2">
    <location>
        <begin position="260"/>
        <end position="269"/>
    </location>
</feature>
<accession>A0A7S3PCG1</accession>
<feature type="transmembrane region" description="Helical" evidence="3">
    <location>
        <begin position="85"/>
        <end position="104"/>
    </location>
</feature>
<keyword evidence="3" id="KW-0472">Membrane</keyword>
<dbReference type="SUPFAM" id="SSF46579">
    <property type="entry name" value="Prefoldin"/>
    <property type="match status" value="1"/>
</dbReference>
<protein>
    <submittedName>
        <fullName evidence="4">Uncharacterized protein</fullName>
    </submittedName>
</protein>
<feature type="transmembrane region" description="Helical" evidence="3">
    <location>
        <begin position="141"/>
        <end position="161"/>
    </location>
</feature>
<name>A0A7S3PCG1_9STRA</name>
<keyword evidence="3" id="KW-1133">Transmembrane helix</keyword>
<keyword evidence="3" id="KW-0812">Transmembrane</keyword>
<gene>
    <name evidence="4" type="ORF">ACOF00016_LOCUS15391</name>
</gene>
<feature type="region of interest" description="Disordered" evidence="2">
    <location>
        <begin position="51"/>
        <end position="72"/>
    </location>
</feature>
<feature type="region of interest" description="Disordered" evidence="2">
    <location>
        <begin position="237"/>
        <end position="277"/>
    </location>
</feature>
<reference evidence="4" key="1">
    <citation type="submission" date="2021-01" db="EMBL/GenBank/DDBJ databases">
        <authorList>
            <person name="Corre E."/>
            <person name="Pelletier E."/>
            <person name="Niang G."/>
            <person name="Scheremetjew M."/>
            <person name="Finn R."/>
            <person name="Kale V."/>
            <person name="Holt S."/>
            <person name="Cochrane G."/>
            <person name="Meng A."/>
            <person name="Brown T."/>
            <person name="Cohen L."/>
        </authorList>
    </citation>
    <scope>NUCLEOTIDE SEQUENCE</scope>
    <source>
        <strain evidence="4">CCMP127</strain>
    </source>
</reference>
<dbReference type="AlphaFoldDB" id="A0A7S3PCG1"/>
<feature type="transmembrane region" description="Helical" evidence="3">
    <location>
        <begin position="110"/>
        <end position="129"/>
    </location>
</feature>
<proteinExistence type="predicted"/>
<feature type="transmembrane region" description="Helical" evidence="3">
    <location>
        <begin position="12"/>
        <end position="34"/>
    </location>
</feature>
<evidence type="ECO:0000256" key="2">
    <source>
        <dbReference type="SAM" id="MobiDB-lite"/>
    </source>
</evidence>
<evidence type="ECO:0000313" key="4">
    <source>
        <dbReference type="EMBL" id="CAE0418518.1"/>
    </source>
</evidence>
<organism evidence="4">
    <name type="scientific">Amphora coffeiformis</name>
    <dbReference type="NCBI Taxonomy" id="265554"/>
    <lineage>
        <taxon>Eukaryota</taxon>
        <taxon>Sar</taxon>
        <taxon>Stramenopiles</taxon>
        <taxon>Ochrophyta</taxon>
        <taxon>Bacillariophyta</taxon>
        <taxon>Bacillariophyceae</taxon>
        <taxon>Bacillariophycidae</taxon>
        <taxon>Thalassiophysales</taxon>
        <taxon>Catenulaceae</taxon>
        <taxon>Amphora</taxon>
    </lineage>
</organism>
<evidence type="ECO:0000256" key="1">
    <source>
        <dbReference type="SAM" id="Coils"/>
    </source>
</evidence>
<keyword evidence="1" id="KW-0175">Coiled coil</keyword>
<sequence>MTSMHLPSGTGLQIMTILAFSFILLSISSLYYLFTQMDLSRMSEFSNKLELTENSPDDKKTSSLTDGDGEDDTPKRRYLTQYRRIVLMLTVGIITILVYLILVFSNAPSWLEWVGMLIVLVLLGPILQYGDEIRRSRYDRLSLMVTLVLVLATGLNLAVYASNQYADEDIYKGPARIIDYQDDSYNNAEGDTVTRTDLMVAWGGEWGCPHNPGQYCEAAVPGALCDSSFYGARRKLQDENADGNDGGDAAAQDGAEDAADANNGNAAQDGAEDAADANNENAAATDDGAAMEGGDGGEESYQQLQEDYQALEEQYEELQDKYDALQEMNQNLQNDLDAYMEAYDELEDEYTYYWDDDYYSDGYWDENDWTSVWGDYQCTEMFEYDLEGSTYEEDVKPGEDGWPFLNVYGNCDTCEAFIVDFYSTEHFQEISSYKQAAKHYAWASIFGSIITIVLAMKHKFSPQADNEIELLPSAGHGAMA</sequence>
<dbReference type="EMBL" id="HBIM01020544">
    <property type="protein sequence ID" value="CAE0418518.1"/>
    <property type="molecule type" value="Transcribed_RNA"/>
</dbReference>
<feature type="coiled-coil region" evidence="1">
    <location>
        <begin position="294"/>
        <end position="349"/>
    </location>
</feature>